<organism evidence="2 3">
    <name type="scientific">Pristionchus mayeri</name>
    <dbReference type="NCBI Taxonomy" id="1317129"/>
    <lineage>
        <taxon>Eukaryota</taxon>
        <taxon>Metazoa</taxon>
        <taxon>Ecdysozoa</taxon>
        <taxon>Nematoda</taxon>
        <taxon>Chromadorea</taxon>
        <taxon>Rhabditida</taxon>
        <taxon>Rhabditina</taxon>
        <taxon>Diplogasteromorpha</taxon>
        <taxon>Diplogasteroidea</taxon>
        <taxon>Neodiplogasteridae</taxon>
        <taxon>Pristionchus</taxon>
    </lineage>
</organism>
<dbReference type="Proteomes" id="UP001328107">
    <property type="component" value="Unassembled WGS sequence"/>
</dbReference>
<dbReference type="AlphaFoldDB" id="A0AAN5DID5"/>
<reference evidence="3" key="1">
    <citation type="submission" date="2022-10" db="EMBL/GenBank/DDBJ databases">
        <title>Genome assembly of Pristionchus species.</title>
        <authorList>
            <person name="Yoshida K."/>
            <person name="Sommer R.J."/>
        </authorList>
    </citation>
    <scope>NUCLEOTIDE SEQUENCE [LARGE SCALE GENOMIC DNA]</scope>
    <source>
        <strain evidence="3">RS5460</strain>
    </source>
</reference>
<name>A0AAN5DID5_9BILA</name>
<feature type="transmembrane region" description="Helical" evidence="1">
    <location>
        <begin position="41"/>
        <end position="64"/>
    </location>
</feature>
<keyword evidence="3" id="KW-1185">Reference proteome</keyword>
<comment type="caution">
    <text evidence="2">The sequence shown here is derived from an EMBL/GenBank/DDBJ whole genome shotgun (WGS) entry which is preliminary data.</text>
</comment>
<keyword evidence="1" id="KW-0472">Membrane</keyword>
<gene>
    <name evidence="2" type="ORF">PMAYCL1PPCAC_32799</name>
</gene>
<keyword evidence="1" id="KW-0812">Transmembrane</keyword>
<proteinExistence type="predicted"/>
<feature type="non-terminal residue" evidence="2">
    <location>
        <position position="1"/>
    </location>
</feature>
<evidence type="ECO:0000256" key="1">
    <source>
        <dbReference type="SAM" id="Phobius"/>
    </source>
</evidence>
<feature type="non-terminal residue" evidence="2">
    <location>
        <position position="121"/>
    </location>
</feature>
<dbReference type="InterPro" id="IPR019426">
    <property type="entry name" value="7TM_GPCR_serpentine_rcpt_Srv"/>
</dbReference>
<accession>A0AAN5DID5</accession>
<dbReference type="Pfam" id="PF10323">
    <property type="entry name" value="7TM_GPCR_Srv"/>
    <property type="match status" value="1"/>
</dbReference>
<dbReference type="PANTHER" id="PTHR31748:SF1">
    <property type="entry name" value="SERPENTINE RECEPTOR, CLASS V"/>
    <property type="match status" value="1"/>
</dbReference>
<feature type="transmembrane region" description="Helical" evidence="1">
    <location>
        <begin position="6"/>
        <end position="29"/>
    </location>
</feature>
<protein>
    <recommendedName>
        <fullName evidence="4">G protein-coupled receptor</fullName>
    </recommendedName>
</protein>
<sequence>VVRSCLLMISVFITITTIPMYALVVIFIIGEQYQCRFERTFYAIVKVGGISDIISLFGNLIYILSLLNFIHLPYTGICSQVLNGIKWSSRASTNLTDFLISFHRVSAMMLPLTHKFVVFQK</sequence>
<dbReference type="PANTHER" id="PTHR31748">
    <property type="entry name" value="SERPENTINE RECEPTOR, CLASS V"/>
    <property type="match status" value="1"/>
</dbReference>
<evidence type="ECO:0000313" key="2">
    <source>
        <dbReference type="EMBL" id="GMR62604.1"/>
    </source>
</evidence>
<dbReference type="EMBL" id="BTRK01000006">
    <property type="protein sequence ID" value="GMR62604.1"/>
    <property type="molecule type" value="Genomic_DNA"/>
</dbReference>
<evidence type="ECO:0000313" key="3">
    <source>
        <dbReference type="Proteomes" id="UP001328107"/>
    </source>
</evidence>
<keyword evidence="1" id="KW-1133">Transmembrane helix</keyword>
<evidence type="ECO:0008006" key="4">
    <source>
        <dbReference type="Google" id="ProtNLM"/>
    </source>
</evidence>